<reference evidence="4 5" key="1">
    <citation type="submission" date="2020-03" db="EMBL/GenBank/DDBJ databases">
        <title>Genomic Encyclopedia of Type Strains, Phase IV (KMG-IV): sequencing the most valuable type-strain genomes for metagenomic binning, comparative biology and taxonomic classification.</title>
        <authorList>
            <person name="Goeker M."/>
        </authorList>
    </citation>
    <scope>NUCLEOTIDE SEQUENCE [LARGE SCALE GENOMIC DNA]</scope>
    <source>
        <strain evidence="4 5">DSM 22753</strain>
    </source>
</reference>
<proteinExistence type="predicted"/>
<keyword evidence="1 4" id="KW-0378">Hydrolase</keyword>
<organism evidence="4 5">
    <name type="scientific">Sphingomonas japonica</name>
    <dbReference type="NCBI Taxonomy" id="511662"/>
    <lineage>
        <taxon>Bacteria</taxon>
        <taxon>Pseudomonadati</taxon>
        <taxon>Pseudomonadota</taxon>
        <taxon>Alphaproteobacteria</taxon>
        <taxon>Sphingomonadales</taxon>
        <taxon>Sphingomonadaceae</taxon>
        <taxon>Sphingomonas</taxon>
    </lineage>
</organism>
<evidence type="ECO:0000256" key="2">
    <source>
        <dbReference type="SAM" id="SignalP"/>
    </source>
</evidence>
<dbReference type="InterPro" id="IPR051262">
    <property type="entry name" value="SMP-30/CGR1_Lactonase"/>
</dbReference>
<sequence length="335" mass="34778">MTSPTASRRTILAAIAALPLAGCAARAVHGTDAGGVERLDPALDRIIPRTAHVETIATGYRWAEGPVWNARDGSLLFSDVPANVIHRWVPGEGARPWLDPSGLAGPIPAEIREAGANGLAIDRAGSLVMGDSGSRTVARLDMATRAKTVLADRFEGKRFNSPNDVALAHGGAIYFTDPPYGLAGGDASPVKELAFNGVYRLASDGAVTLIDDGLSFPNGIALSPDERTLYVSISDPERPELLAYPLDAAGRAGTPRRLFDFRAGVAAKQPGLPDGMTVDARGTLFATGPGGVHVLTPDGRLLGRIATGVAIANCAIGAGYLYLASSDRIARIALA</sequence>
<dbReference type="Pfam" id="PF08450">
    <property type="entry name" value="SGL"/>
    <property type="match status" value="1"/>
</dbReference>
<dbReference type="EC" id="3.1.1.17" evidence="4"/>
<dbReference type="EMBL" id="JAASQP010000001">
    <property type="protein sequence ID" value="NIJ23395.1"/>
    <property type="molecule type" value="Genomic_DNA"/>
</dbReference>
<dbReference type="Proteomes" id="UP000788153">
    <property type="component" value="Unassembled WGS sequence"/>
</dbReference>
<feature type="domain" description="SMP-30/Gluconolactonase/LRE-like region" evidence="3">
    <location>
        <begin position="62"/>
        <end position="324"/>
    </location>
</feature>
<dbReference type="PRINTS" id="PR01790">
    <property type="entry name" value="SMP30FAMILY"/>
</dbReference>
<name>A0ABX0TZX8_9SPHN</name>
<accession>A0ABX0TZX8</accession>
<dbReference type="InterPro" id="IPR005511">
    <property type="entry name" value="SMP-30"/>
</dbReference>
<evidence type="ECO:0000313" key="5">
    <source>
        <dbReference type="Proteomes" id="UP000788153"/>
    </source>
</evidence>
<protein>
    <submittedName>
        <fullName evidence="4">Gluconolactonase</fullName>
        <ecNumber evidence="4">3.1.1.17</ecNumber>
    </submittedName>
</protein>
<comment type="caution">
    <text evidence="4">The sequence shown here is derived from an EMBL/GenBank/DDBJ whole genome shotgun (WGS) entry which is preliminary data.</text>
</comment>
<dbReference type="PANTHER" id="PTHR47572">
    <property type="entry name" value="LIPOPROTEIN-RELATED"/>
    <property type="match status" value="1"/>
</dbReference>
<evidence type="ECO:0000256" key="1">
    <source>
        <dbReference type="ARBA" id="ARBA00022801"/>
    </source>
</evidence>
<evidence type="ECO:0000259" key="3">
    <source>
        <dbReference type="Pfam" id="PF08450"/>
    </source>
</evidence>
<evidence type="ECO:0000313" key="4">
    <source>
        <dbReference type="EMBL" id="NIJ23395.1"/>
    </source>
</evidence>
<dbReference type="InterPro" id="IPR013658">
    <property type="entry name" value="SGL"/>
</dbReference>
<dbReference type="GO" id="GO:0004341">
    <property type="term" value="F:gluconolactonase activity"/>
    <property type="evidence" value="ECO:0007669"/>
    <property type="project" value="UniProtKB-EC"/>
</dbReference>
<dbReference type="InterPro" id="IPR011042">
    <property type="entry name" value="6-blade_b-propeller_TolB-like"/>
</dbReference>
<feature type="signal peptide" evidence="2">
    <location>
        <begin position="1"/>
        <end position="24"/>
    </location>
</feature>
<dbReference type="SUPFAM" id="SSF63829">
    <property type="entry name" value="Calcium-dependent phosphotriesterase"/>
    <property type="match status" value="1"/>
</dbReference>
<gene>
    <name evidence="4" type="ORF">FHT01_000937</name>
</gene>
<dbReference type="PANTHER" id="PTHR47572:SF4">
    <property type="entry name" value="LACTONASE DRP35"/>
    <property type="match status" value="1"/>
</dbReference>
<keyword evidence="5" id="KW-1185">Reference proteome</keyword>
<keyword evidence="2" id="KW-0732">Signal</keyword>
<dbReference type="Gene3D" id="2.120.10.30">
    <property type="entry name" value="TolB, C-terminal domain"/>
    <property type="match status" value="1"/>
</dbReference>
<feature type="chain" id="PRO_5045106613" evidence="2">
    <location>
        <begin position="25"/>
        <end position="335"/>
    </location>
</feature>